<protein>
    <submittedName>
        <fullName evidence="9">Sulfonate transport system permease protein</fullName>
    </submittedName>
</protein>
<dbReference type="PROSITE" id="PS50928">
    <property type="entry name" value="ABC_TM1"/>
    <property type="match status" value="1"/>
</dbReference>
<evidence type="ECO:0000256" key="7">
    <source>
        <dbReference type="RuleBase" id="RU363032"/>
    </source>
</evidence>
<comment type="subcellular location">
    <subcellularLocation>
        <location evidence="1 7">Cell membrane</location>
        <topology evidence="1 7">Multi-pass membrane protein</topology>
    </subcellularLocation>
</comment>
<keyword evidence="6 7" id="KW-0472">Membrane</keyword>
<proteinExistence type="inferred from homology"/>
<dbReference type="RefSeq" id="WP_093615394.1">
    <property type="nucleotide sequence ID" value="NZ_BOMT01000024.1"/>
</dbReference>
<dbReference type="AlphaFoldDB" id="A0A1I2GAE7"/>
<sequence length="280" mass="30038">MTTTLHTPPVSTSGDKADARVVRRRLGPGRRIRFAFWIGPALALALWAVGSASGVIKPAILSAPWDVVIAFEDQWVNHDLLGNILSSLERSLIGLSIGVVTGAVLAVFSGLSRAGESLIDGPIQIKRSVPTLALIPLFIAWFGIGHEMKIITIALISMVPIYIHTHNGLRGIDGRYAELAETIGISRGEFVRHVVLPGALPGFLLGMRFAVTSSLLGLVVVEQYNAVAGIGHMITLAEQYGQTDVIVVGLVIYGVFGYCADSAVRLIARRVLSWRQTLEG</sequence>
<feature type="transmembrane region" description="Helical" evidence="7">
    <location>
        <begin position="92"/>
        <end position="115"/>
    </location>
</feature>
<evidence type="ECO:0000256" key="1">
    <source>
        <dbReference type="ARBA" id="ARBA00004651"/>
    </source>
</evidence>
<dbReference type="InterPro" id="IPR035906">
    <property type="entry name" value="MetI-like_sf"/>
</dbReference>
<dbReference type="InterPro" id="IPR000515">
    <property type="entry name" value="MetI-like"/>
</dbReference>
<evidence type="ECO:0000256" key="3">
    <source>
        <dbReference type="ARBA" id="ARBA00022475"/>
    </source>
</evidence>
<dbReference type="PANTHER" id="PTHR30151:SF38">
    <property type="entry name" value="ALIPHATIC SULFONATES TRANSPORT PERMEASE PROTEIN SSUC-RELATED"/>
    <property type="match status" value="1"/>
</dbReference>
<reference evidence="9 10" key="1">
    <citation type="submission" date="2016-10" db="EMBL/GenBank/DDBJ databases">
        <authorList>
            <person name="de Groot N.N."/>
        </authorList>
    </citation>
    <scope>NUCLEOTIDE SEQUENCE [LARGE SCALE GENOMIC DNA]</scope>
    <source>
        <strain evidence="9 10">DSM 43019</strain>
    </source>
</reference>
<keyword evidence="10" id="KW-1185">Reference proteome</keyword>
<gene>
    <name evidence="9" type="ORF">SAMN05421541_106351</name>
</gene>
<keyword evidence="2 7" id="KW-0813">Transport</keyword>
<evidence type="ECO:0000256" key="4">
    <source>
        <dbReference type="ARBA" id="ARBA00022692"/>
    </source>
</evidence>
<feature type="transmembrane region" description="Helical" evidence="7">
    <location>
        <begin position="127"/>
        <end position="144"/>
    </location>
</feature>
<dbReference type="Gene3D" id="1.10.3720.10">
    <property type="entry name" value="MetI-like"/>
    <property type="match status" value="1"/>
</dbReference>
<keyword evidence="5 7" id="KW-1133">Transmembrane helix</keyword>
<dbReference type="GO" id="GO:0005886">
    <property type="term" value="C:plasma membrane"/>
    <property type="evidence" value="ECO:0007669"/>
    <property type="project" value="UniProtKB-SubCell"/>
</dbReference>
<feature type="transmembrane region" description="Helical" evidence="7">
    <location>
        <begin position="150"/>
        <end position="169"/>
    </location>
</feature>
<accession>A0A1I2GAE7</accession>
<dbReference type="EMBL" id="FONV01000006">
    <property type="protein sequence ID" value="SFF14158.1"/>
    <property type="molecule type" value="Genomic_DNA"/>
</dbReference>
<dbReference type="GO" id="GO:0055085">
    <property type="term" value="P:transmembrane transport"/>
    <property type="evidence" value="ECO:0007669"/>
    <property type="project" value="InterPro"/>
</dbReference>
<evidence type="ECO:0000256" key="5">
    <source>
        <dbReference type="ARBA" id="ARBA00022989"/>
    </source>
</evidence>
<evidence type="ECO:0000313" key="9">
    <source>
        <dbReference type="EMBL" id="SFF14158.1"/>
    </source>
</evidence>
<evidence type="ECO:0000313" key="10">
    <source>
        <dbReference type="Proteomes" id="UP000199645"/>
    </source>
</evidence>
<keyword evidence="4 7" id="KW-0812">Transmembrane</keyword>
<name>A0A1I2GAE7_9ACTN</name>
<feature type="transmembrane region" description="Helical" evidence="7">
    <location>
        <begin position="34"/>
        <end position="56"/>
    </location>
</feature>
<dbReference type="OrthoDB" id="9796361at2"/>
<evidence type="ECO:0000259" key="8">
    <source>
        <dbReference type="PROSITE" id="PS50928"/>
    </source>
</evidence>
<keyword evidence="3" id="KW-1003">Cell membrane</keyword>
<dbReference type="STRING" id="35752.SAMN05421541_106351"/>
<dbReference type="Pfam" id="PF00528">
    <property type="entry name" value="BPD_transp_1"/>
    <property type="match status" value="1"/>
</dbReference>
<organism evidence="9 10">
    <name type="scientific">Actinoplanes philippinensis</name>
    <dbReference type="NCBI Taxonomy" id="35752"/>
    <lineage>
        <taxon>Bacteria</taxon>
        <taxon>Bacillati</taxon>
        <taxon>Actinomycetota</taxon>
        <taxon>Actinomycetes</taxon>
        <taxon>Micromonosporales</taxon>
        <taxon>Micromonosporaceae</taxon>
        <taxon>Actinoplanes</taxon>
    </lineage>
</organism>
<comment type="similarity">
    <text evidence="7">Belongs to the binding-protein-dependent transport system permease family.</text>
</comment>
<dbReference type="CDD" id="cd06261">
    <property type="entry name" value="TM_PBP2"/>
    <property type="match status" value="1"/>
</dbReference>
<evidence type="ECO:0000256" key="2">
    <source>
        <dbReference type="ARBA" id="ARBA00022448"/>
    </source>
</evidence>
<dbReference type="SUPFAM" id="SSF161098">
    <property type="entry name" value="MetI-like"/>
    <property type="match status" value="1"/>
</dbReference>
<feature type="domain" description="ABC transmembrane type-1" evidence="8">
    <location>
        <begin position="84"/>
        <end position="264"/>
    </location>
</feature>
<feature type="transmembrane region" description="Helical" evidence="7">
    <location>
        <begin position="245"/>
        <end position="268"/>
    </location>
</feature>
<dbReference type="PANTHER" id="PTHR30151">
    <property type="entry name" value="ALKANE SULFONATE ABC TRANSPORTER-RELATED, MEMBRANE SUBUNIT"/>
    <property type="match status" value="1"/>
</dbReference>
<feature type="transmembrane region" description="Helical" evidence="7">
    <location>
        <begin position="190"/>
        <end position="211"/>
    </location>
</feature>
<evidence type="ECO:0000256" key="6">
    <source>
        <dbReference type="ARBA" id="ARBA00023136"/>
    </source>
</evidence>
<dbReference type="Proteomes" id="UP000199645">
    <property type="component" value="Unassembled WGS sequence"/>
</dbReference>